<dbReference type="InterPro" id="IPR031038">
    <property type="entry name" value="Chori_FkbO_Hyg5"/>
</dbReference>
<name>A0A9W6P7X1_9ACTN</name>
<dbReference type="NCBIfam" id="TIGR04444">
    <property type="entry name" value="chori_FkbO_Hyg5"/>
    <property type="match status" value="1"/>
</dbReference>
<feature type="domain" description="Chorismatase FkbO/Hyg5-like N-terminal" evidence="3">
    <location>
        <begin position="57"/>
        <end position="178"/>
    </location>
</feature>
<dbReference type="CDD" id="cd06153">
    <property type="entry name" value="YjgF_YER057c_UK114_like_5"/>
    <property type="match status" value="1"/>
</dbReference>
<evidence type="ECO:0000256" key="2">
    <source>
        <dbReference type="PIRSR" id="PIRSR631038-2"/>
    </source>
</evidence>
<dbReference type="Gene3D" id="3.30.1330.40">
    <property type="entry name" value="RutC-like"/>
    <property type="match status" value="1"/>
</dbReference>
<accession>A0A9W6P7X1</accession>
<sequence>MLPVWKPAEPASATPNTAYRRLGMIRYTATATAPRIENGSLALDLPMSASPATGFDEIWPATGEVESGELGGVYYAHDKNTVLCAAYVPYQDEYRRPVFNAYSRAFDVLEQLGYPTIFRMWNSIGEINGNNHQGLEVYRDFCLGRALAFDEQALDVTQAPAATGIGARERGVWFYLLATSRQGVTNIENPVQISAYSYPDRYGPRAPQFARASFLPGSAQEEAGTIYVSGTASIRGHQSVNIGDLEAQVHTSMENIAGLVSPENLLKHGVPGTFGLAAIRSSKVYVRHDADLPKVRDLLGGYLPAGADVAYFPVDICRSDLLVEIEAIMQPVGP</sequence>
<dbReference type="AlphaFoldDB" id="A0A9W6P7X1"/>
<evidence type="ECO:0000313" key="4">
    <source>
        <dbReference type="EMBL" id="GLU48658.1"/>
    </source>
</evidence>
<feature type="binding site" evidence="2">
    <location>
        <position position="198"/>
    </location>
    <ligand>
        <name>substrate</name>
    </ligand>
</feature>
<feature type="binding site" evidence="2">
    <location>
        <position position="211"/>
    </location>
    <ligand>
        <name>substrate</name>
    </ligand>
</feature>
<dbReference type="InterPro" id="IPR035959">
    <property type="entry name" value="RutC-like_sf"/>
</dbReference>
<reference evidence="4" key="1">
    <citation type="submission" date="2023-02" db="EMBL/GenBank/DDBJ databases">
        <title>Nocardiopsis ansamitocini NBRC 112285.</title>
        <authorList>
            <person name="Ichikawa N."/>
            <person name="Sato H."/>
            <person name="Tonouchi N."/>
        </authorList>
    </citation>
    <scope>NUCLEOTIDE SEQUENCE</scope>
    <source>
        <strain evidence="4">NBRC 112285</strain>
    </source>
</reference>
<comment type="caution">
    <text evidence="4">The sequence shown here is derived from an EMBL/GenBank/DDBJ whole genome shotgun (WGS) entry which is preliminary data.</text>
</comment>
<protein>
    <submittedName>
        <fullName evidence="4">Pteridine-dependent deoxygenase like protein</fullName>
    </submittedName>
</protein>
<keyword evidence="5" id="KW-1185">Reference proteome</keyword>
<evidence type="ECO:0000256" key="1">
    <source>
        <dbReference type="PIRSR" id="PIRSR631038-1"/>
    </source>
</evidence>
<dbReference type="EMBL" id="BSQG01000004">
    <property type="protein sequence ID" value="GLU48658.1"/>
    <property type="molecule type" value="Genomic_DNA"/>
</dbReference>
<organism evidence="4 5">
    <name type="scientific">Nocardiopsis ansamitocini</name>
    <dbReference type="NCBI Taxonomy" id="1670832"/>
    <lineage>
        <taxon>Bacteria</taxon>
        <taxon>Bacillati</taxon>
        <taxon>Actinomycetota</taxon>
        <taxon>Actinomycetes</taxon>
        <taxon>Streptosporangiales</taxon>
        <taxon>Nocardiopsidaceae</taxon>
        <taxon>Nocardiopsis</taxon>
    </lineage>
</organism>
<gene>
    <name evidence="4" type="primary">rapK</name>
    <name evidence="4" type="ORF">Nans01_30090</name>
</gene>
<evidence type="ECO:0000259" key="3">
    <source>
        <dbReference type="Pfam" id="PF21168"/>
    </source>
</evidence>
<dbReference type="Proteomes" id="UP001165092">
    <property type="component" value="Unassembled WGS sequence"/>
</dbReference>
<evidence type="ECO:0000313" key="5">
    <source>
        <dbReference type="Proteomes" id="UP001165092"/>
    </source>
</evidence>
<feature type="binding site" evidence="2">
    <location>
        <position position="145"/>
    </location>
    <ligand>
        <name>substrate</name>
    </ligand>
</feature>
<proteinExistence type="predicted"/>
<feature type="binding site" evidence="2">
    <location>
        <position position="138"/>
    </location>
    <ligand>
        <name>substrate</name>
    </ligand>
</feature>
<dbReference type="SUPFAM" id="SSF55298">
    <property type="entry name" value="YjgF-like"/>
    <property type="match status" value="1"/>
</dbReference>
<dbReference type="InterPro" id="IPR049368">
    <property type="entry name" value="FkbO_Hyg5-like_N"/>
</dbReference>
<feature type="active site" description="Proton acceptor" evidence="1">
    <location>
        <position position="324"/>
    </location>
</feature>
<dbReference type="Pfam" id="PF21168">
    <property type="entry name" value="FkbO_Hyg5-like_N"/>
    <property type="match status" value="1"/>
</dbReference>